<dbReference type="EMBL" id="CP001349">
    <property type="protein sequence ID" value="ACL62077.1"/>
    <property type="molecule type" value="Genomic_DNA"/>
</dbReference>
<reference evidence="1 2" key="1">
    <citation type="submission" date="2009-01" db="EMBL/GenBank/DDBJ databases">
        <title>Complete sequence of chromosome of Methylobacterium nodulans ORS 2060.</title>
        <authorList>
            <consortium name="US DOE Joint Genome Institute"/>
            <person name="Lucas S."/>
            <person name="Copeland A."/>
            <person name="Lapidus A."/>
            <person name="Glavina del Rio T."/>
            <person name="Dalin E."/>
            <person name="Tice H."/>
            <person name="Bruce D."/>
            <person name="Goodwin L."/>
            <person name="Pitluck S."/>
            <person name="Sims D."/>
            <person name="Brettin T."/>
            <person name="Detter J.C."/>
            <person name="Han C."/>
            <person name="Larimer F."/>
            <person name="Land M."/>
            <person name="Hauser L."/>
            <person name="Kyrpides N."/>
            <person name="Ivanova N."/>
            <person name="Marx C.J."/>
            <person name="Richardson P."/>
        </authorList>
    </citation>
    <scope>NUCLEOTIDE SEQUENCE [LARGE SCALE GENOMIC DNA]</scope>
    <source>
        <strain evidence="2">LMG 21967 / CNCM I-2342 / ORS 2060</strain>
    </source>
</reference>
<dbReference type="Proteomes" id="UP000008207">
    <property type="component" value="Chromosome"/>
</dbReference>
<keyword evidence="2" id="KW-1185">Reference proteome</keyword>
<dbReference type="STRING" id="460265.Mnod_7338"/>
<gene>
    <name evidence="1" type="ordered locus">Mnod_7338</name>
</gene>
<dbReference type="KEGG" id="mno:Mnod_7338"/>
<accession>B8ILV2</accession>
<protein>
    <submittedName>
        <fullName evidence="1">Uncharacterized protein</fullName>
    </submittedName>
</protein>
<dbReference type="OrthoDB" id="9953542at2"/>
<organism evidence="1 2">
    <name type="scientific">Methylobacterium nodulans (strain LMG 21967 / CNCM I-2342 / ORS 2060)</name>
    <dbReference type="NCBI Taxonomy" id="460265"/>
    <lineage>
        <taxon>Bacteria</taxon>
        <taxon>Pseudomonadati</taxon>
        <taxon>Pseudomonadota</taxon>
        <taxon>Alphaproteobacteria</taxon>
        <taxon>Hyphomicrobiales</taxon>
        <taxon>Methylobacteriaceae</taxon>
        <taxon>Methylobacterium</taxon>
    </lineage>
</organism>
<dbReference type="AlphaFoldDB" id="B8ILV2"/>
<dbReference type="RefSeq" id="WP_015933636.1">
    <property type="nucleotide sequence ID" value="NC_011894.1"/>
</dbReference>
<evidence type="ECO:0000313" key="1">
    <source>
        <dbReference type="EMBL" id="ACL62077.1"/>
    </source>
</evidence>
<name>B8ILV2_METNO</name>
<sequence>MPEAAELAAIDARLTELRLQREALQYVDDFAFWGAQSRAIDAEVRSLQARRAELTRAILQRQPFQGSAAAISGHV</sequence>
<proteinExistence type="predicted"/>
<evidence type="ECO:0000313" key="2">
    <source>
        <dbReference type="Proteomes" id="UP000008207"/>
    </source>
</evidence>
<dbReference type="HOGENOM" id="CLU_2666905_0_0_5"/>